<proteinExistence type="inferred from homology"/>
<accession>A0A3A8MLX4</accession>
<dbReference type="PROSITE" id="PS00600">
    <property type="entry name" value="AA_TRANSFER_CLASS_3"/>
    <property type="match status" value="1"/>
</dbReference>
<dbReference type="GO" id="GO:0019491">
    <property type="term" value="P:ectoine biosynthetic process"/>
    <property type="evidence" value="ECO:0007669"/>
    <property type="project" value="UniProtKB-UniPathway"/>
</dbReference>
<dbReference type="InterPro" id="IPR015424">
    <property type="entry name" value="PyrdxlP-dep_Trfase"/>
</dbReference>
<comment type="caution">
    <text evidence="8">The sequence shown here is derived from an EMBL/GenBank/DDBJ whole genome shotgun (WGS) entry which is preliminary data.</text>
</comment>
<dbReference type="InterPro" id="IPR049704">
    <property type="entry name" value="Aminotrans_3_PPA_site"/>
</dbReference>
<evidence type="ECO:0000256" key="2">
    <source>
        <dbReference type="ARBA" id="ARBA00008954"/>
    </source>
</evidence>
<dbReference type="EMBL" id="RAWG01000403">
    <property type="protein sequence ID" value="RKH32670.1"/>
    <property type="molecule type" value="Genomic_DNA"/>
</dbReference>
<evidence type="ECO:0000256" key="1">
    <source>
        <dbReference type="ARBA" id="ARBA00001933"/>
    </source>
</evidence>
<dbReference type="NCBIfam" id="NF006733">
    <property type="entry name" value="PRK09264.1"/>
    <property type="match status" value="1"/>
</dbReference>
<dbReference type="SUPFAM" id="SSF53383">
    <property type="entry name" value="PLP-dependent transferases"/>
    <property type="match status" value="1"/>
</dbReference>
<evidence type="ECO:0000256" key="7">
    <source>
        <dbReference type="RuleBase" id="RU365034"/>
    </source>
</evidence>
<comment type="cofactor">
    <cofactor evidence="1 7">
        <name>pyridoxal 5'-phosphate</name>
        <dbReference type="ChEBI" id="CHEBI:597326"/>
    </cofactor>
</comment>
<dbReference type="Gene3D" id="3.40.640.10">
    <property type="entry name" value="Type I PLP-dependent aspartate aminotransferase-like (Major domain)"/>
    <property type="match status" value="1"/>
</dbReference>
<dbReference type="CDD" id="cd00610">
    <property type="entry name" value="OAT_like"/>
    <property type="match status" value="1"/>
</dbReference>
<dbReference type="UniPathway" id="UPA00067">
    <property type="reaction ID" value="UER00121"/>
</dbReference>
<organism evidence="8 9">
    <name type="scientific">Corallococcus sicarius</name>
    <dbReference type="NCBI Taxonomy" id="2316726"/>
    <lineage>
        <taxon>Bacteria</taxon>
        <taxon>Pseudomonadati</taxon>
        <taxon>Myxococcota</taxon>
        <taxon>Myxococcia</taxon>
        <taxon>Myxococcales</taxon>
        <taxon>Cystobacterineae</taxon>
        <taxon>Myxococcaceae</taxon>
        <taxon>Corallococcus</taxon>
    </lineage>
</organism>
<dbReference type="AlphaFoldDB" id="A0A3A8MLX4"/>
<dbReference type="InterPro" id="IPR015421">
    <property type="entry name" value="PyrdxlP-dep_Trfase_major"/>
</dbReference>
<dbReference type="EC" id="2.6.1.76" evidence="7"/>
<dbReference type="GO" id="GO:0047307">
    <property type="term" value="F:diaminobutyrate-pyruvate transaminase activity"/>
    <property type="evidence" value="ECO:0007669"/>
    <property type="project" value="InterPro"/>
</dbReference>
<dbReference type="PANTHER" id="PTHR43552:SF2">
    <property type="entry name" value="DIAMINOBUTYRATE--2-OXOGLUTARATE TRANSAMINASE"/>
    <property type="match status" value="1"/>
</dbReference>
<evidence type="ECO:0000256" key="6">
    <source>
        <dbReference type="RuleBase" id="RU003560"/>
    </source>
</evidence>
<keyword evidence="5 6" id="KW-0663">Pyridoxal phosphate</keyword>
<evidence type="ECO:0000313" key="8">
    <source>
        <dbReference type="EMBL" id="RKH32670.1"/>
    </source>
</evidence>
<protein>
    <recommendedName>
        <fullName evidence="7">Diaminobutyrate--2-oxoglutarate transaminase</fullName>
        <ecNumber evidence="7">2.6.1.76</ecNumber>
    </recommendedName>
    <alternativeName>
        <fullName evidence="7">DABA aminotransferase</fullName>
    </alternativeName>
</protein>
<dbReference type="GO" id="GO:0030170">
    <property type="term" value="F:pyridoxal phosphate binding"/>
    <property type="evidence" value="ECO:0007669"/>
    <property type="project" value="InterPro"/>
</dbReference>
<dbReference type="RefSeq" id="WP_120629908.1">
    <property type="nucleotide sequence ID" value="NZ_RAWG01000403.1"/>
</dbReference>
<keyword evidence="3 7" id="KW-0032">Aminotransferase</keyword>
<keyword evidence="9" id="KW-1185">Reference proteome</keyword>
<keyword evidence="4 7" id="KW-0808">Transferase</keyword>
<dbReference type="PIRSF" id="PIRSF000521">
    <property type="entry name" value="Transaminase_4ab_Lys_Orn"/>
    <property type="match status" value="1"/>
</dbReference>
<dbReference type="PANTHER" id="PTHR43552">
    <property type="entry name" value="DIAMINOBUTYRATE--2-OXOGLUTARATE AMINOTRANSFERASE"/>
    <property type="match status" value="1"/>
</dbReference>
<comment type="function">
    <text evidence="7">Catalyzes reversively the conversion of L-aspartate beta-semialdehyde (ASA) to L-2,4-diaminobutyrate (DABA) by transamination with L-glutamate.</text>
</comment>
<dbReference type="Gene3D" id="3.90.1150.10">
    <property type="entry name" value="Aspartate Aminotransferase, domain 1"/>
    <property type="match status" value="1"/>
</dbReference>
<evidence type="ECO:0000256" key="3">
    <source>
        <dbReference type="ARBA" id="ARBA00022576"/>
    </source>
</evidence>
<gene>
    <name evidence="8" type="primary">ectB</name>
    <name evidence="8" type="ORF">D7X12_36995</name>
</gene>
<evidence type="ECO:0000256" key="4">
    <source>
        <dbReference type="ARBA" id="ARBA00022679"/>
    </source>
</evidence>
<dbReference type="InterPro" id="IPR004637">
    <property type="entry name" value="Dat"/>
</dbReference>
<dbReference type="InterPro" id="IPR005814">
    <property type="entry name" value="Aminotrans_3"/>
</dbReference>
<name>A0A3A8MLX4_9BACT</name>
<dbReference type="OrthoDB" id="9801834at2"/>
<dbReference type="Pfam" id="PF00202">
    <property type="entry name" value="Aminotran_3"/>
    <property type="match status" value="1"/>
</dbReference>
<evidence type="ECO:0000313" key="9">
    <source>
        <dbReference type="Proteomes" id="UP000273405"/>
    </source>
</evidence>
<comment type="pathway">
    <text evidence="7">Amine and polyamine biosynthesis; ectoine biosynthesis; L-ectoine from L-aspartate 4-semialdehyde: step 1/3.</text>
</comment>
<comment type="similarity">
    <text evidence="2 6">Belongs to the class-III pyridoxal-phosphate-dependent aminotransferase family.</text>
</comment>
<sequence length="429" mass="46256">MQKPAATRHASPRAIFDEHESAVRTYCRKFPAVFSRALGHRIWDEEGREYIDFLSGAGALNYGHNHPVIKRQVIEYLEQDGITHSMDMHTQAKRDFMQALVDVILKPRKLDYRIQFTGPTGSNAVEGALKIVRKVTGRASVIAFTNGFHGMSLGALAATGTAMKRAGAGLPLAHVTRMPFDGYFGEGRDTLEYVEALLDDPGSGVELPAAFILETVQGEGGVIAASTGWLQRLQALARRKGILLIVDDIQAGCGRTGTFFSFEEAGLSPDVVTLSKSIGGMGLPMALVLVKRELDVQQPGEHSGTFRGNNLAFVAARAALSFWADPLFEKELQLRCALVDERLRGIARQEGAKGCTPRGRGLLRGLTWADPGVAGRVSQAAFQRGLIAETSGAHGHVLKVMPPLTIDVEALQKGLDLLADAIQAAHATV</sequence>
<dbReference type="InterPro" id="IPR015422">
    <property type="entry name" value="PyrdxlP-dep_Trfase_small"/>
</dbReference>
<dbReference type="GO" id="GO:0045303">
    <property type="term" value="F:diaminobutyrate-2-oxoglutarate transaminase activity"/>
    <property type="evidence" value="ECO:0007669"/>
    <property type="project" value="UniProtKB-EC"/>
</dbReference>
<dbReference type="Proteomes" id="UP000273405">
    <property type="component" value="Unassembled WGS sequence"/>
</dbReference>
<reference evidence="9" key="1">
    <citation type="submission" date="2018-09" db="EMBL/GenBank/DDBJ databases">
        <authorList>
            <person name="Livingstone P.G."/>
            <person name="Whitworth D.E."/>
        </authorList>
    </citation>
    <scope>NUCLEOTIDE SEQUENCE [LARGE SCALE GENOMIC DNA]</scope>
    <source>
        <strain evidence="9">CA040B</strain>
    </source>
</reference>
<dbReference type="NCBIfam" id="TIGR02407">
    <property type="entry name" value="ectoine_ectB"/>
    <property type="match status" value="1"/>
</dbReference>
<dbReference type="InterPro" id="IPR012773">
    <property type="entry name" value="Ectoine_EctB"/>
</dbReference>
<evidence type="ECO:0000256" key="5">
    <source>
        <dbReference type="ARBA" id="ARBA00022898"/>
    </source>
</evidence>
<comment type="catalytic activity">
    <reaction evidence="7">
        <text>L-2,4-diaminobutanoate + 2-oxoglutarate = L-aspartate 4-semialdehyde + L-glutamate</text>
        <dbReference type="Rhea" id="RHEA:11160"/>
        <dbReference type="ChEBI" id="CHEBI:16810"/>
        <dbReference type="ChEBI" id="CHEBI:29985"/>
        <dbReference type="ChEBI" id="CHEBI:58761"/>
        <dbReference type="ChEBI" id="CHEBI:537519"/>
        <dbReference type="EC" id="2.6.1.76"/>
    </reaction>
</comment>
<dbReference type="NCBIfam" id="TIGR00709">
    <property type="entry name" value="dat"/>
    <property type="match status" value="1"/>
</dbReference>